<dbReference type="Proteomes" id="UP000198785">
    <property type="component" value="Unassembled WGS sequence"/>
</dbReference>
<evidence type="ECO:0000313" key="1">
    <source>
        <dbReference type="EMBL" id="SFS80021.1"/>
    </source>
</evidence>
<reference evidence="1 2" key="1">
    <citation type="submission" date="2016-10" db="EMBL/GenBank/DDBJ databases">
        <authorList>
            <person name="de Groot N.N."/>
        </authorList>
    </citation>
    <scope>NUCLEOTIDE SEQUENCE [LARGE SCALE GENOMIC DNA]</scope>
    <source>
        <strain evidence="1 2">DSM 22789</strain>
    </source>
</reference>
<dbReference type="OrthoDB" id="700649at2"/>
<name>A0A1I6SSX6_9SPHI</name>
<protein>
    <recommendedName>
        <fullName evidence="3">DUF4905 domain-containing protein</fullName>
    </recommendedName>
</protein>
<keyword evidence="2" id="KW-1185">Reference proteome</keyword>
<dbReference type="EMBL" id="FOZZ01000005">
    <property type="protein sequence ID" value="SFS80021.1"/>
    <property type="molecule type" value="Genomic_DNA"/>
</dbReference>
<evidence type="ECO:0008006" key="3">
    <source>
        <dbReference type="Google" id="ProtNLM"/>
    </source>
</evidence>
<evidence type="ECO:0000313" key="2">
    <source>
        <dbReference type="Proteomes" id="UP000198785"/>
    </source>
</evidence>
<organism evidence="1 2">
    <name type="scientific">Sphingobacterium wenxiniae</name>
    <dbReference type="NCBI Taxonomy" id="683125"/>
    <lineage>
        <taxon>Bacteria</taxon>
        <taxon>Pseudomonadati</taxon>
        <taxon>Bacteroidota</taxon>
        <taxon>Sphingobacteriia</taxon>
        <taxon>Sphingobacteriales</taxon>
        <taxon>Sphingobacteriaceae</taxon>
        <taxon>Sphingobacterium</taxon>
    </lineage>
</organism>
<dbReference type="RefSeq" id="WP_093365151.1">
    <property type="nucleotide sequence ID" value="NZ_FOZZ01000005.1"/>
</dbReference>
<dbReference type="STRING" id="683125.SAMN05660206_10568"/>
<accession>A0A1I6SSX6</accession>
<dbReference type="AlphaFoldDB" id="A0A1I6SSX6"/>
<sequence length="249" mass="29351">MIKYTIKKVFDKAFPLEIWKIAVDAEQEHIAIETRDIETTWPYIYILDFQGNILLEHHPLEEKSWTLDNIRQHTVVLKAVGDSKPVKEGIILLDLHGKERLYLSDFILLETYQQYIKVRHRSFQSGFEKYINLSEHDNLSIGDEGLDHYGEEIELPLPYPYQRPAYLEARDIEDILWVSRTQDKTLWAYHAKRDGQYTLNLCVANTSNILSEQPLISGMSKMLPQPFFQVRNQIFLMSYNKREIVSYLV</sequence>
<gene>
    <name evidence="1" type="ORF">SAMN05660206_10568</name>
</gene>
<proteinExistence type="predicted"/>